<dbReference type="Proteomes" id="UP000011087">
    <property type="component" value="Unassembled WGS sequence"/>
</dbReference>
<sequence>MMMMMMMSDDDDDDDADDDADDDDDDADADDGVVDDDDDDDDDDGDDEDDNDDGDDDDDDVDEEEDDDDDDDDDNDDDGDDGDDDDNDGDGGDDDDDGYFQVDAFVSWSHYSLIPENKVVNLVERIDMLAKEITYQSSSTDIVHELNANSMEMCERRTQFVIYQGKRGLGLRSIYTARTIANLFDHCVVLVKKYHYILNDQRPASADTNLMVLQKAVLRLVDRLYSSRFLHAWAWLVACNNPPGYLEIMDVQETLQRVANSLQIADDENVHYALYSCFKPEAEITGSQLRLHVQSLNLPIPPRYKTTMMDYYDKALCKVNTSRARSESGGSKVGGVKGEPTTEVTIRSRMQQTSIMSSDDVDVSEAFEGSMLLEDVGF</sequence>
<name>L1IL97_GUITC</name>
<proteinExistence type="predicted"/>
<protein>
    <submittedName>
        <fullName evidence="2 3">Uncharacterized protein</fullName>
    </submittedName>
</protein>
<dbReference type="AlphaFoldDB" id="L1IL97"/>
<dbReference type="PaxDb" id="55529-EKX37033"/>
<organism evidence="2">
    <name type="scientific">Guillardia theta (strain CCMP2712)</name>
    <name type="common">Cryptophyte</name>
    <dbReference type="NCBI Taxonomy" id="905079"/>
    <lineage>
        <taxon>Eukaryota</taxon>
        <taxon>Cryptophyceae</taxon>
        <taxon>Pyrenomonadales</taxon>
        <taxon>Geminigeraceae</taxon>
        <taxon>Guillardia</taxon>
    </lineage>
</organism>
<evidence type="ECO:0000313" key="4">
    <source>
        <dbReference type="Proteomes" id="UP000011087"/>
    </source>
</evidence>
<reference evidence="3" key="3">
    <citation type="submission" date="2015-06" db="UniProtKB">
        <authorList>
            <consortium name="EnsemblProtists"/>
        </authorList>
    </citation>
    <scope>IDENTIFICATION</scope>
</reference>
<reference evidence="2 4" key="1">
    <citation type="journal article" date="2012" name="Nature">
        <title>Algal genomes reveal evolutionary mosaicism and the fate of nucleomorphs.</title>
        <authorList>
            <consortium name="DOE Joint Genome Institute"/>
            <person name="Curtis B.A."/>
            <person name="Tanifuji G."/>
            <person name="Burki F."/>
            <person name="Gruber A."/>
            <person name="Irimia M."/>
            <person name="Maruyama S."/>
            <person name="Arias M.C."/>
            <person name="Ball S.G."/>
            <person name="Gile G.H."/>
            <person name="Hirakawa Y."/>
            <person name="Hopkins J.F."/>
            <person name="Kuo A."/>
            <person name="Rensing S.A."/>
            <person name="Schmutz J."/>
            <person name="Symeonidi A."/>
            <person name="Elias M."/>
            <person name="Eveleigh R.J."/>
            <person name="Herman E.K."/>
            <person name="Klute M.J."/>
            <person name="Nakayama T."/>
            <person name="Obornik M."/>
            <person name="Reyes-Prieto A."/>
            <person name="Armbrust E.V."/>
            <person name="Aves S.J."/>
            <person name="Beiko R.G."/>
            <person name="Coutinho P."/>
            <person name="Dacks J.B."/>
            <person name="Durnford D.G."/>
            <person name="Fast N.M."/>
            <person name="Green B.R."/>
            <person name="Grisdale C.J."/>
            <person name="Hempel F."/>
            <person name="Henrissat B."/>
            <person name="Hoppner M.P."/>
            <person name="Ishida K."/>
            <person name="Kim E."/>
            <person name="Koreny L."/>
            <person name="Kroth P.G."/>
            <person name="Liu Y."/>
            <person name="Malik S.B."/>
            <person name="Maier U.G."/>
            <person name="McRose D."/>
            <person name="Mock T."/>
            <person name="Neilson J.A."/>
            <person name="Onodera N.T."/>
            <person name="Poole A.M."/>
            <person name="Pritham E.J."/>
            <person name="Richards T.A."/>
            <person name="Rocap G."/>
            <person name="Roy S.W."/>
            <person name="Sarai C."/>
            <person name="Schaack S."/>
            <person name="Shirato S."/>
            <person name="Slamovits C.H."/>
            <person name="Spencer D.F."/>
            <person name="Suzuki S."/>
            <person name="Worden A.Z."/>
            <person name="Zauner S."/>
            <person name="Barry K."/>
            <person name="Bell C."/>
            <person name="Bharti A.K."/>
            <person name="Crow J.A."/>
            <person name="Grimwood J."/>
            <person name="Kramer R."/>
            <person name="Lindquist E."/>
            <person name="Lucas S."/>
            <person name="Salamov A."/>
            <person name="McFadden G.I."/>
            <person name="Lane C.E."/>
            <person name="Keeling P.J."/>
            <person name="Gray M.W."/>
            <person name="Grigoriev I.V."/>
            <person name="Archibald J.M."/>
        </authorList>
    </citation>
    <scope>NUCLEOTIDE SEQUENCE</scope>
    <source>
        <strain evidence="2 4">CCMP2712</strain>
    </source>
</reference>
<dbReference type="PANTHER" id="PTHR48209">
    <property type="entry name" value="AGL056WP"/>
    <property type="match status" value="1"/>
</dbReference>
<reference evidence="4" key="2">
    <citation type="submission" date="2012-11" db="EMBL/GenBank/DDBJ databases">
        <authorList>
            <person name="Kuo A."/>
            <person name="Curtis B.A."/>
            <person name="Tanifuji G."/>
            <person name="Burki F."/>
            <person name="Gruber A."/>
            <person name="Irimia M."/>
            <person name="Maruyama S."/>
            <person name="Arias M.C."/>
            <person name="Ball S.G."/>
            <person name="Gile G.H."/>
            <person name="Hirakawa Y."/>
            <person name="Hopkins J.F."/>
            <person name="Rensing S.A."/>
            <person name="Schmutz J."/>
            <person name="Symeonidi A."/>
            <person name="Elias M."/>
            <person name="Eveleigh R.J."/>
            <person name="Herman E.K."/>
            <person name="Klute M.J."/>
            <person name="Nakayama T."/>
            <person name="Obornik M."/>
            <person name="Reyes-Prieto A."/>
            <person name="Armbrust E.V."/>
            <person name="Aves S.J."/>
            <person name="Beiko R.G."/>
            <person name="Coutinho P."/>
            <person name="Dacks J.B."/>
            <person name="Durnford D.G."/>
            <person name="Fast N.M."/>
            <person name="Green B.R."/>
            <person name="Grisdale C."/>
            <person name="Hempe F."/>
            <person name="Henrissat B."/>
            <person name="Hoppner M.P."/>
            <person name="Ishida K.-I."/>
            <person name="Kim E."/>
            <person name="Koreny L."/>
            <person name="Kroth P.G."/>
            <person name="Liu Y."/>
            <person name="Malik S.-B."/>
            <person name="Maier U.G."/>
            <person name="McRose D."/>
            <person name="Mock T."/>
            <person name="Neilson J.A."/>
            <person name="Onodera N.T."/>
            <person name="Poole A.M."/>
            <person name="Pritham E.J."/>
            <person name="Richards T.A."/>
            <person name="Rocap G."/>
            <person name="Roy S.W."/>
            <person name="Sarai C."/>
            <person name="Schaack S."/>
            <person name="Shirato S."/>
            <person name="Slamovits C.H."/>
            <person name="Spencer D.F."/>
            <person name="Suzuki S."/>
            <person name="Worden A.Z."/>
            <person name="Zauner S."/>
            <person name="Barry K."/>
            <person name="Bell C."/>
            <person name="Bharti A.K."/>
            <person name="Crow J.A."/>
            <person name="Grimwood J."/>
            <person name="Kramer R."/>
            <person name="Lindquist E."/>
            <person name="Lucas S."/>
            <person name="Salamov A."/>
            <person name="McFadden G.I."/>
            <person name="Lane C.E."/>
            <person name="Keeling P.J."/>
            <person name="Gray M.W."/>
            <person name="Grigoriev I.V."/>
            <person name="Archibald J.M."/>
        </authorList>
    </citation>
    <scope>NUCLEOTIDE SEQUENCE</scope>
    <source>
        <strain evidence="4">CCMP2712</strain>
    </source>
</reference>
<evidence type="ECO:0000256" key="1">
    <source>
        <dbReference type="SAM" id="MobiDB-lite"/>
    </source>
</evidence>
<dbReference type="PANTHER" id="PTHR48209:SF2">
    <property type="entry name" value="FI24008P1"/>
    <property type="match status" value="1"/>
</dbReference>
<dbReference type="GeneID" id="17293808"/>
<dbReference type="eggNOG" id="ENOG502T017">
    <property type="taxonomic scope" value="Eukaryota"/>
</dbReference>
<gene>
    <name evidence="2" type="ORF">GUITHDRAFT_116759</name>
</gene>
<dbReference type="EnsemblProtists" id="EKX37033">
    <property type="protein sequence ID" value="EKX37033"/>
    <property type="gene ID" value="GUITHDRAFT_116759"/>
</dbReference>
<accession>L1IL97</accession>
<dbReference type="HOGENOM" id="CLU_732464_0_0_1"/>
<feature type="region of interest" description="Disordered" evidence="1">
    <location>
        <begin position="1"/>
        <end position="99"/>
    </location>
</feature>
<evidence type="ECO:0000313" key="2">
    <source>
        <dbReference type="EMBL" id="EKX37033.1"/>
    </source>
</evidence>
<dbReference type="RefSeq" id="XP_005824013.1">
    <property type="nucleotide sequence ID" value="XM_005823956.1"/>
</dbReference>
<evidence type="ECO:0000313" key="3">
    <source>
        <dbReference type="EnsemblProtists" id="EKX37033"/>
    </source>
</evidence>
<dbReference type="EMBL" id="JH993064">
    <property type="protein sequence ID" value="EKX37033.1"/>
    <property type="molecule type" value="Genomic_DNA"/>
</dbReference>
<feature type="compositionally biased region" description="Acidic residues" evidence="1">
    <location>
        <begin position="8"/>
        <end position="98"/>
    </location>
</feature>
<keyword evidence="4" id="KW-1185">Reference proteome</keyword>
<dbReference type="KEGG" id="gtt:GUITHDRAFT_116759"/>